<name>A0A6J7XA66_9CAUD</name>
<proteinExistence type="predicted"/>
<reference evidence="1" key="1">
    <citation type="submission" date="2020-05" db="EMBL/GenBank/DDBJ databases">
        <authorList>
            <person name="Chiriac C."/>
            <person name="Salcher M."/>
            <person name="Ghai R."/>
            <person name="Kavagutti S V."/>
        </authorList>
    </citation>
    <scope>NUCLEOTIDE SEQUENCE</scope>
</reference>
<evidence type="ECO:0000313" key="1">
    <source>
        <dbReference type="EMBL" id="CAB5225802.1"/>
    </source>
</evidence>
<protein>
    <submittedName>
        <fullName evidence="1">Uncharacterized protein</fullName>
    </submittedName>
</protein>
<sequence>MITIYVNDVPLTIPTSWNDLTFGRYVELLSAKEDDLEHAVMLLTGIPSEWWKQLYPHEAQAITELISWYNNKEAFDAAILKAELFGKTERLPEINFEMEPFEKFIICKALFDRSKKHPLYFGECILNAYCNLSAINDSVPTIYRGIEKYIFKFFEMLNKFPEFQSMKSDGKAKLAGVDRFEAFGEYATLATLSGFDPLKMREISKLPTHEVLQLKSFLSLKQSFEIDYAAIRNN</sequence>
<dbReference type="EMBL" id="LR798349">
    <property type="protein sequence ID" value="CAB5225802.1"/>
    <property type="molecule type" value="Genomic_DNA"/>
</dbReference>
<accession>A0A6J7XA66</accession>
<gene>
    <name evidence="1" type="ORF">UFOVP754_4</name>
</gene>
<organism evidence="1">
    <name type="scientific">uncultured Caudovirales phage</name>
    <dbReference type="NCBI Taxonomy" id="2100421"/>
    <lineage>
        <taxon>Viruses</taxon>
        <taxon>Duplodnaviria</taxon>
        <taxon>Heunggongvirae</taxon>
        <taxon>Uroviricota</taxon>
        <taxon>Caudoviricetes</taxon>
        <taxon>Peduoviridae</taxon>
        <taxon>Maltschvirus</taxon>
        <taxon>Maltschvirus maltsch</taxon>
    </lineage>
</organism>